<evidence type="ECO:0000313" key="3">
    <source>
        <dbReference type="EMBL" id="REG86469.1"/>
    </source>
</evidence>
<gene>
    <name evidence="3" type="ORF">DFP81_10132</name>
</gene>
<dbReference type="Gene3D" id="1.50.10.10">
    <property type="match status" value="1"/>
</dbReference>
<keyword evidence="4" id="KW-1185">Reference proteome</keyword>
<dbReference type="GO" id="GO:0005975">
    <property type="term" value="P:carbohydrate metabolic process"/>
    <property type="evidence" value="ECO:0007669"/>
    <property type="project" value="InterPro"/>
</dbReference>
<dbReference type="RefSeq" id="WP_115895738.1">
    <property type="nucleotide sequence ID" value="NZ_QUNG01000001.1"/>
</dbReference>
<protein>
    <submittedName>
        <fullName evidence="3">Mannose/cellobiose epimerase-like protein (N-acyl-D-glucosamine 2-epimerase family)</fullName>
    </submittedName>
</protein>
<dbReference type="PANTHER" id="PTHR15108">
    <property type="entry name" value="N-ACYLGLUCOSAMINE-2-EPIMERASE"/>
    <property type="match status" value="1"/>
</dbReference>
<dbReference type="CDD" id="cd00249">
    <property type="entry name" value="AGE"/>
    <property type="match status" value="1"/>
</dbReference>
<name>A0A3E0DSE4_9GAMM</name>
<dbReference type="InterPro" id="IPR010819">
    <property type="entry name" value="AGE/CE"/>
</dbReference>
<evidence type="ECO:0000256" key="1">
    <source>
        <dbReference type="ARBA" id="ARBA00008558"/>
    </source>
</evidence>
<dbReference type="OrthoDB" id="9806359at2"/>
<organism evidence="3 4">
    <name type="scientific">Marinomonas pollencensis</name>
    <dbReference type="NCBI Taxonomy" id="491954"/>
    <lineage>
        <taxon>Bacteria</taxon>
        <taxon>Pseudomonadati</taxon>
        <taxon>Pseudomonadota</taxon>
        <taxon>Gammaproteobacteria</taxon>
        <taxon>Oceanospirillales</taxon>
        <taxon>Oceanospirillaceae</taxon>
        <taxon>Marinomonas</taxon>
    </lineage>
</organism>
<proteinExistence type="inferred from homology"/>
<dbReference type="InterPro" id="IPR008928">
    <property type="entry name" value="6-hairpin_glycosidase_sf"/>
</dbReference>
<dbReference type="AlphaFoldDB" id="A0A3E0DSE4"/>
<evidence type="ECO:0000256" key="2">
    <source>
        <dbReference type="ARBA" id="ARBA00023235"/>
    </source>
</evidence>
<accession>A0A3E0DSE4</accession>
<dbReference type="EMBL" id="QUNG01000001">
    <property type="protein sequence ID" value="REG86469.1"/>
    <property type="molecule type" value="Genomic_DNA"/>
</dbReference>
<dbReference type="InterPro" id="IPR034116">
    <property type="entry name" value="AGE_dom"/>
</dbReference>
<evidence type="ECO:0000313" key="4">
    <source>
        <dbReference type="Proteomes" id="UP000256542"/>
    </source>
</evidence>
<reference evidence="3 4" key="1">
    <citation type="submission" date="2018-08" db="EMBL/GenBank/DDBJ databases">
        <title>Genomic Encyclopedia of Type Strains, Phase III (KMG-III): the genomes of soil and plant-associated and newly described type strains.</title>
        <authorList>
            <person name="Whitman W."/>
        </authorList>
    </citation>
    <scope>NUCLEOTIDE SEQUENCE [LARGE SCALE GENOMIC DNA]</scope>
    <source>
        <strain evidence="3 4">CECT 7375</strain>
    </source>
</reference>
<dbReference type="FunFam" id="1.50.10.10:FF:000057">
    <property type="entry name" value="N-acylglucosamine 2-epimerase"/>
    <property type="match status" value="1"/>
</dbReference>
<comment type="caution">
    <text evidence="3">The sequence shown here is derived from an EMBL/GenBank/DDBJ whole genome shotgun (WGS) entry which is preliminary data.</text>
</comment>
<dbReference type="InterPro" id="IPR012341">
    <property type="entry name" value="6hp_glycosidase-like_sf"/>
</dbReference>
<dbReference type="SUPFAM" id="SSF48208">
    <property type="entry name" value="Six-hairpin glycosidases"/>
    <property type="match status" value="1"/>
</dbReference>
<comment type="similarity">
    <text evidence="1">Belongs to the N-acylglucosamine 2-epimerase family.</text>
</comment>
<dbReference type="Pfam" id="PF07221">
    <property type="entry name" value="GlcNAc_2-epim"/>
    <property type="match status" value="1"/>
</dbReference>
<keyword evidence="2" id="KW-0413">Isomerase</keyword>
<dbReference type="GO" id="GO:0016853">
    <property type="term" value="F:isomerase activity"/>
    <property type="evidence" value="ECO:0007669"/>
    <property type="project" value="UniProtKB-KW"/>
</dbReference>
<dbReference type="Proteomes" id="UP000256542">
    <property type="component" value="Unassembled WGS sequence"/>
</dbReference>
<sequence>MSQLPNFRSADFLDQHIKSTMAFYHPNCIDQDGGFFQFFKDNGDIYDTDTRHLVSSTRFVFNYAKAYMNEGKSEYLDATRHGLAYLRERHKRDNGGYVWLLSKDENLDETNHCYGLAFVLLAYSTAYKAGVEEAKPWIAETFSLMEKHFWDTSFGLYKDEISADWQTVSPYRGQNANMHSCEALIAAFDATQEQHYLDRALLVAENICQRQAALGNGQIWEHYTTDWQIDWEYNKEDPKNLFRPWGFQPGHQTEWSKLLLLIQQRKPQDWLIPKAVALFEHAWSQSWDNENGGLCYGYDPKGNVCDGDKYFWVQAESFAAAAMLALATKEDSYWQRYEQLWQYSWKHMIDHKFGAWFRILQQDNSAYDDCKSPAGKTDYHTMGACYEVIEQLSKTSAN</sequence>